<feature type="repeat" description="WD" evidence="4">
    <location>
        <begin position="368"/>
        <end position="409"/>
    </location>
</feature>
<dbReference type="Proteomes" id="UP001438707">
    <property type="component" value="Unassembled WGS sequence"/>
</dbReference>
<evidence type="ECO:0000259" key="6">
    <source>
        <dbReference type="PROSITE" id="PS50222"/>
    </source>
</evidence>
<dbReference type="Pfam" id="PF00400">
    <property type="entry name" value="WD40"/>
    <property type="match status" value="3"/>
</dbReference>
<organism evidence="7 8">
    <name type="scientific">Apatococcus lobatus</name>
    <dbReference type="NCBI Taxonomy" id="904363"/>
    <lineage>
        <taxon>Eukaryota</taxon>
        <taxon>Viridiplantae</taxon>
        <taxon>Chlorophyta</taxon>
        <taxon>core chlorophytes</taxon>
        <taxon>Trebouxiophyceae</taxon>
        <taxon>Chlorellales</taxon>
        <taxon>Chlorellaceae</taxon>
        <taxon>Apatococcus</taxon>
    </lineage>
</organism>
<evidence type="ECO:0000256" key="2">
    <source>
        <dbReference type="ARBA" id="ARBA00022737"/>
    </source>
</evidence>
<sequence length="825" mass="90581">MPLEHTASHAASHTETSSRTTTHQPAGQVSVLQSINAEAFAQAKALFTSADAARTGRLNLQQWTSALLGKTDSLGGGNSLEALKQYFVRVDADADGYITWRDLSTYMISQKSDSTGEDEATCLLFEHPEAVQEVPDKWPHHDDITDMVFLPAPSAAKGTIASVGKDSSIRVWKAANLSFLKSVNVGSAWLTGCCVSPLSQRLCVSTMARSISFYDFSTLAQCGKVTDLEHAPTCLDAWKSLTGQDEFMALGSYSGFISLHRILEVYGEDRTSSERWSLEKRHQTKAHSDVVTQVKYSPQLEHMFACSTDRSLSMLDGECKAVVRRFIGHRRAINALEFSQIYKVAITAGQDRQIIFWNPYAPQPMARLQGHQAGIVDVVLDERNNQLISLSADQTIKVWDIRKHRCLQTMVYTDLSIKQKFKLSTIKYDQHRQRIITGSILPRIWPRKQATGQAGTSGKGHGFTVVAAAFNEAFLEMVTGDESGRICVWSMEGKLLRQWDAAAAGQTLTALTLDTPQRRLLTAFDDGSGKVWNVSSSQILRVLTAACRVEATAITHIQLRGERGGSFFGMVGWAGSLVLYPDMAFSRAGAEAEACQILHAPPWRGPSASQLAASSQFSPRMDPKLKKPQQTSLLALAWHPERRLMAAGDTFNRVIVWSLLTYAVDRVLQVEMYGSLGEAGIDQVMFLEMGKRLYVAATANRSSITIWDLEPHSSLTHTFRPLLQVTDDPAAEISAACTDGKDVIVLGDTTNTITVWHLRCKEGVNGGPSEAALELELTTAWQGFQDAIGMVSCITGSLGDWLLSAAGPEVQLTNLFDQKTINLQV</sequence>
<accession>A0AAW1QX58</accession>
<feature type="repeat" description="WD" evidence="4">
    <location>
        <begin position="326"/>
        <end position="358"/>
    </location>
</feature>
<evidence type="ECO:0000256" key="3">
    <source>
        <dbReference type="ARBA" id="ARBA00022837"/>
    </source>
</evidence>
<dbReference type="PROSITE" id="PS50294">
    <property type="entry name" value="WD_REPEATS_REGION"/>
    <property type="match status" value="2"/>
</dbReference>
<dbReference type="InterPro" id="IPR051242">
    <property type="entry name" value="WD-EF-hand_domain"/>
</dbReference>
<dbReference type="InterPro" id="IPR036322">
    <property type="entry name" value="WD40_repeat_dom_sf"/>
</dbReference>
<evidence type="ECO:0000256" key="1">
    <source>
        <dbReference type="ARBA" id="ARBA00022574"/>
    </source>
</evidence>
<dbReference type="SMART" id="SM00320">
    <property type="entry name" value="WD40"/>
    <property type="match status" value="9"/>
</dbReference>
<dbReference type="EMBL" id="JALJOS010000022">
    <property type="protein sequence ID" value="KAK9826031.1"/>
    <property type="molecule type" value="Genomic_DNA"/>
</dbReference>
<dbReference type="InterPro" id="IPR011047">
    <property type="entry name" value="Quinoprotein_ADH-like_sf"/>
</dbReference>
<proteinExistence type="predicted"/>
<dbReference type="PROSITE" id="PS50222">
    <property type="entry name" value="EF_HAND_2"/>
    <property type="match status" value="1"/>
</dbReference>
<evidence type="ECO:0000256" key="4">
    <source>
        <dbReference type="PROSITE-ProRule" id="PRU00221"/>
    </source>
</evidence>
<reference evidence="7 8" key="1">
    <citation type="journal article" date="2024" name="Nat. Commun.">
        <title>Phylogenomics reveals the evolutionary origins of lichenization in chlorophyte algae.</title>
        <authorList>
            <person name="Puginier C."/>
            <person name="Libourel C."/>
            <person name="Otte J."/>
            <person name="Skaloud P."/>
            <person name="Haon M."/>
            <person name="Grisel S."/>
            <person name="Petersen M."/>
            <person name="Berrin J.G."/>
            <person name="Delaux P.M."/>
            <person name="Dal Grande F."/>
            <person name="Keller J."/>
        </authorList>
    </citation>
    <scope>NUCLEOTIDE SEQUENCE [LARGE SCALE GENOMIC DNA]</scope>
    <source>
        <strain evidence="7 8">SAG 2145</strain>
    </source>
</reference>
<keyword evidence="1 4" id="KW-0853">WD repeat</keyword>
<evidence type="ECO:0000256" key="5">
    <source>
        <dbReference type="SAM" id="MobiDB-lite"/>
    </source>
</evidence>
<dbReference type="SUPFAM" id="SSF50998">
    <property type="entry name" value="Quinoprotein alcohol dehydrogenase-like"/>
    <property type="match status" value="1"/>
</dbReference>
<keyword evidence="8" id="KW-1185">Reference proteome</keyword>
<evidence type="ECO:0000313" key="8">
    <source>
        <dbReference type="Proteomes" id="UP001438707"/>
    </source>
</evidence>
<feature type="region of interest" description="Disordered" evidence="5">
    <location>
        <begin position="1"/>
        <end position="25"/>
    </location>
</feature>
<dbReference type="SUPFAM" id="SSF47473">
    <property type="entry name" value="EF-hand"/>
    <property type="match status" value="1"/>
</dbReference>
<evidence type="ECO:0000313" key="7">
    <source>
        <dbReference type="EMBL" id="KAK9826031.1"/>
    </source>
</evidence>
<dbReference type="InterPro" id="IPR015943">
    <property type="entry name" value="WD40/YVTN_repeat-like_dom_sf"/>
</dbReference>
<dbReference type="AlphaFoldDB" id="A0AAW1QX58"/>
<dbReference type="SUPFAM" id="SSF50978">
    <property type="entry name" value="WD40 repeat-like"/>
    <property type="match status" value="1"/>
</dbReference>
<feature type="domain" description="EF-hand" evidence="6">
    <location>
        <begin position="78"/>
        <end position="113"/>
    </location>
</feature>
<name>A0AAW1QX58_9CHLO</name>
<dbReference type="PROSITE" id="PS00678">
    <property type="entry name" value="WD_REPEATS_1"/>
    <property type="match status" value="1"/>
</dbReference>
<dbReference type="PROSITE" id="PS50082">
    <property type="entry name" value="WD_REPEATS_2"/>
    <property type="match status" value="2"/>
</dbReference>
<dbReference type="InterPro" id="IPR001680">
    <property type="entry name" value="WD40_rpt"/>
</dbReference>
<keyword evidence="2" id="KW-0677">Repeat</keyword>
<dbReference type="Gene3D" id="2.130.10.10">
    <property type="entry name" value="YVTN repeat-like/Quinoprotein amine dehydrogenase"/>
    <property type="match status" value="4"/>
</dbReference>
<protein>
    <recommendedName>
        <fullName evidence="6">EF-hand domain-containing protein</fullName>
    </recommendedName>
</protein>
<gene>
    <name evidence="7" type="ORF">WJX74_006828</name>
</gene>
<dbReference type="PANTHER" id="PTHR44324">
    <property type="entry name" value="WD40 REPEAT DOMAIN 95"/>
    <property type="match status" value="1"/>
</dbReference>
<feature type="compositionally biased region" description="Low complexity" evidence="5">
    <location>
        <begin position="1"/>
        <end position="23"/>
    </location>
</feature>
<dbReference type="Gene3D" id="1.10.238.10">
    <property type="entry name" value="EF-hand"/>
    <property type="match status" value="1"/>
</dbReference>
<dbReference type="InterPro" id="IPR018247">
    <property type="entry name" value="EF_Hand_1_Ca_BS"/>
</dbReference>
<keyword evidence="3" id="KW-0106">Calcium</keyword>
<comment type="caution">
    <text evidence="7">The sequence shown here is derived from an EMBL/GenBank/DDBJ whole genome shotgun (WGS) entry which is preliminary data.</text>
</comment>
<dbReference type="GO" id="GO:0005509">
    <property type="term" value="F:calcium ion binding"/>
    <property type="evidence" value="ECO:0007669"/>
    <property type="project" value="InterPro"/>
</dbReference>
<dbReference type="InterPro" id="IPR019775">
    <property type="entry name" value="WD40_repeat_CS"/>
</dbReference>
<dbReference type="PROSITE" id="PS00018">
    <property type="entry name" value="EF_HAND_1"/>
    <property type="match status" value="1"/>
</dbReference>
<dbReference type="InterPro" id="IPR011992">
    <property type="entry name" value="EF-hand-dom_pair"/>
</dbReference>
<dbReference type="InterPro" id="IPR002048">
    <property type="entry name" value="EF_hand_dom"/>
</dbReference>
<dbReference type="PANTHER" id="PTHR44324:SF4">
    <property type="entry name" value="WD40 REPEAT DOMAIN 95"/>
    <property type="match status" value="1"/>
</dbReference>